<dbReference type="EMBL" id="FNZZ01000001">
    <property type="protein sequence ID" value="SEK45041.1"/>
    <property type="molecule type" value="Genomic_DNA"/>
</dbReference>
<dbReference type="OrthoDB" id="116799at2"/>
<evidence type="ECO:0000313" key="2">
    <source>
        <dbReference type="Proteomes" id="UP000199214"/>
    </source>
</evidence>
<dbReference type="SUPFAM" id="SSF53335">
    <property type="entry name" value="S-adenosyl-L-methionine-dependent methyltransferases"/>
    <property type="match status" value="1"/>
</dbReference>
<dbReference type="Proteomes" id="UP000199214">
    <property type="component" value="Unassembled WGS sequence"/>
</dbReference>
<dbReference type="GO" id="GO:0009312">
    <property type="term" value="P:oligosaccharide biosynthetic process"/>
    <property type="evidence" value="ECO:0007669"/>
    <property type="project" value="InterPro"/>
</dbReference>
<organism evidence="1 2">
    <name type="scientific">Sphingomonas palmae</name>
    <dbReference type="NCBI Taxonomy" id="1855283"/>
    <lineage>
        <taxon>Bacteria</taxon>
        <taxon>Pseudomonadati</taxon>
        <taxon>Pseudomonadota</taxon>
        <taxon>Alphaproteobacteria</taxon>
        <taxon>Sphingomonadales</taxon>
        <taxon>Sphingomonadaceae</taxon>
        <taxon>Sphingomonas</taxon>
    </lineage>
</organism>
<dbReference type="GO" id="GO:0008757">
    <property type="term" value="F:S-adenosylmethionine-dependent methyltransferase activity"/>
    <property type="evidence" value="ECO:0007669"/>
    <property type="project" value="InterPro"/>
</dbReference>
<proteinExistence type="predicted"/>
<evidence type="ECO:0000313" key="1">
    <source>
        <dbReference type="EMBL" id="SEK45041.1"/>
    </source>
</evidence>
<name>A0A1H7H3Z7_9SPHN</name>
<keyword evidence="2" id="KW-1185">Reference proteome</keyword>
<dbReference type="AlphaFoldDB" id="A0A1H7H3Z7"/>
<protein>
    <submittedName>
        <fullName evidence="1">Nodulation protein S (NodS)</fullName>
    </submittedName>
</protein>
<reference evidence="2" key="1">
    <citation type="submission" date="2016-10" db="EMBL/GenBank/DDBJ databases">
        <authorList>
            <person name="Varghese N."/>
            <person name="Submissions S."/>
        </authorList>
    </citation>
    <scope>NUCLEOTIDE SEQUENCE [LARGE SCALE GENOMIC DNA]</scope>
    <source>
        <strain evidence="2">JS21-1</strain>
    </source>
</reference>
<accession>A0A1H7H3Z7</accession>
<gene>
    <name evidence="1" type="ORF">SAMN05216382_0433</name>
</gene>
<dbReference type="InterPro" id="IPR029063">
    <property type="entry name" value="SAM-dependent_MTases_sf"/>
</dbReference>
<dbReference type="InterPro" id="IPR008715">
    <property type="entry name" value="SAM-MeTfrase_NodS-like"/>
</dbReference>
<dbReference type="Pfam" id="PF05401">
    <property type="entry name" value="NodS"/>
    <property type="match status" value="1"/>
</dbReference>
<dbReference type="RefSeq" id="WP_093002832.1">
    <property type="nucleotide sequence ID" value="NZ_FNZZ01000001.1"/>
</dbReference>
<dbReference type="STRING" id="1855283.SAMN05216382_0433"/>
<dbReference type="PANTHER" id="PTHR43464">
    <property type="entry name" value="METHYLTRANSFERASE"/>
    <property type="match status" value="1"/>
</dbReference>
<dbReference type="CDD" id="cd02440">
    <property type="entry name" value="AdoMet_MTases"/>
    <property type="match status" value="1"/>
</dbReference>
<dbReference type="Gene3D" id="3.40.50.150">
    <property type="entry name" value="Vaccinia Virus protein VP39"/>
    <property type="match status" value="1"/>
</dbReference>
<sequence>MRRERSIEPAWFEALFEQQGDPWQFETSDYEHAKYDHTLASLPRAHYGSALEVGCANGVLTQRLAPRCDALLAIDVSPTALAAAHARCADLHQVRFEQRQMPGDAPAQSFDLIVLSEVIYYWDQGDLARSADYLRDHVNKGGDMLLVHWTGDTDYPMSGDDAVEGLRSLLGDAVEVISAERRERYRLDLFRRR</sequence>